<dbReference type="STRING" id="1005945.SAMN05216561_13126"/>
<gene>
    <name evidence="2" type="ORF">SAMN05216561_13126</name>
</gene>
<dbReference type="AlphaFoldDB" id="A0A1I3REP2"/>
<accession>A0A1I3REP2</accession>
<dbReference type="Gene3D" id="3.30.200.20">
    <property type="entry name" value="Phosphorylase Kinase, domain 1"/>
    <property type="match status" value="1"/>
</dbReference>
<feature type="domain" description="Aminoglycoside phosphotransferase" evidence="1">
    <location>
        <begin position="45"/>
        <end position="271"/>
    </location>
</feature>
<organism evidence="2 3">
    <name type="scientific">Nocardioides psychrotolerans</name>
    <dbReference type="NCBI Taxonomy" id="1005945"/>
    <lineage>
        <taxon>Bacteria</taxon>
        <taxon>Bacillati</taxon>
        <taxon>Actinomycetota</taxon>
        <taxon>Actinomycetes</taxon>
        <taxon>Propionibacteriales</taxon>
        <taxon>Nocardioidaceae</taxon>
        <taxon>Nocardioides</taxon>
    </lineage>
</organism>
<dbReference type="GO" id="GO:0016301">
    <property type="term" value="F:kinase activity"/>
    <property type="evidence" value="ECO:0007669"/>
    <property type="project" value="UniProtKB-KW"/>
</dbReference>
<evidence type="ECO:0000259" key="1">
    <source>
        <dbReference type="Pfam" id="PF01636"/>
    </source>
</evidence>
<keyword evidence="2" id="KW-0418">Kinase</keyword>
<keyword evidence="2" id="KW-0808">Transferase</keyword>
<dbReference type="InterPro" id="IPR002575">
    <property type="entry name" value="Aminoglycoside_PTrfase"/>
</dbReference>
<dbReference type="PANTHER" id="PTHR21310:SF42">
    <property type="entry name" value="BIFUNCTIONAL AAC_APH"/>
    <property type="match status" value="1"/>
</dbReference>
<dbReference type="Gene3D" id="3.90.1200.10">
    <property type="match status" value="1"/>
</dbReference>
<dbReference type="PANTHER" id="PTHR21310">
    <property type="entry name" value="AMINOGLYCOSIDE PHOSPHOTRANSFERASE-RELATED-RELATED"/>
    <property type="match status" value="1"/>
</dbReference>
<evidence type="ECO:0000313" key="2">
    <source>
        <dbReference type="EMBL" id="SFJ44480.1"/>
    </source>
</evidence>
<evidence type="ECO:0000313" key="3">
    <source>
        <dbReference type="Proteomes" id="UP000198649"/>
    </source>
</evidence>
<dbReference type="CDD" id="cd05155">
    <property type="entry name" value="APH_ChoK_like_1"/>
    <property type="match status" value="1"/>
</dbReference>
<dbReference type="InterPro" id="IPR051678">
    <property type="entry name" value="AGP_Transferase"/>
</dbReference>
<sequence length="307" mass="32785">MSTDGHADQPRLHADELPIDTGLVRRLVSRAFPDLAVLDLRPVAGSGSSNALFHLGDDLVVRLPRQPGGGVGIVKESRWLPVVAGAVEVAVPEIVGVGEPDLGYPERWSIARWLPGDVATPAKTGSVPLGVDLARFLAALRTVAVPEGTVSAELSSYRALPLVDLNPDFRELVEECGPLDVGIDLHEALRVWELATDACSTTAEPVFLHGDLVAENLLVRDGRLTGVLDLGGLAVGDPTVDLVVAWEVLDEAGRAALRRELDVDDATWTTSRGWALLIALMTFAYYGETMPRRCADRLVMARAALAG</sequence>
<dbReference type="Proteomes" id="UP000198649">
    <property type="component" value="Unassembled WGS sequence"/>
</dbReference>
<keyword evidence="3" id="KW-1185">Reference proteome</keyword>
<dbReference type="RefSeq" id="WP_091117589.1">
    <property type="nucleotide sequence ID" value="NZ_BKAF01000045.1"/>
</dbReference>
<protein>
    <submittedName>
        <fullName evidence="2">Predicted kinase, aminoglycoside phosphotransferase (APT) family</fullName>
    </submittedName>
</protein>
<dbReference type="Pfam" id="PF01636">
    <property type="entry name" value="APH"/>
    <property type="match status" value="1"/>
</dbReference>
<dbReference type="InterPro" id="IPR011009">
    <property type="entry name" value="Kinase-like_dom_sf"/>
</dbReference>
<dbReference type="SUPFAM" id="SSF56112">
    <property type="entry name" value="Protein kinase-like (PK-like)"/>
    <property type="match status" value="1"/>
</dbReference>
<reference evidence="2 3" key="1">
    <citation type="submission" date="2016-10" db="EMBL/GenBank/DDBJ databases">
        <authorList>
            <person name="de Groot N.N."/>
        </authorList>
    </citation>
    <scope>NUCLEOTIDE SEQUENCE [LARGE SCALE GENOMIC DNA]</scope>
    <source>
        <strain evidence="2 3">CGMCC 1.11156</strain>
    </source>
</reference>
<dbReference type="EMBL" id="FOQG01000031">
    <property type="protein sequence ID" value="SFJ44480.1"/>
    <property type="molecule type" value="Genomic_DNA"/>
</dbReference>
<proteinExistence type="predicted"/>
<dbReference type="OrthoDB" id="9797603at2"/>
<name>A0A1I3REP2_9ACTN</name>